<reference evidence="3 4" key="1">
    <citation type="journal article" date="2021" name="bioRxiv">
        <title>Chromosome-scale and haplotype-resolved genome assembly of a tetraploid potato cultivar.</title>
        <authorList>
            <person name="Sun H."/>
            <person name="Jiao W.-B."/>
            <person name="Krause K."/>
            <person name="Campoy J.A."/>
            <person name="Goel M."/>
            <person name="Folz-Donahue K."/>
            <person name="Kukat C."/>
            <person name="Huettel B."/>
            <person name="Schneeberger K."/>
        </authorList>
    </citation>
    <scope>NUCLEOTIDE SEQUENCE [LARGE SCALE GENOMIC DNA]</scope>
    <source>
        <strain evidence="3">SolTubOtavaFocal</strain>
        <tissue evidence="3">Leaves</tissue>
    </source>
</reference>
<dbReference type="PANTHER" id="PTHR34427:SF10">
    <property type="entry name" value="DUF4283 DOMAIN-CONTAINING PROTEIN"/>
    <property type="match status" value="1"/>
</dbReference>
<name>A0ABQ7W5C6_SOLTU</name>
<dbReference type="InterPro" id="IPR025558">
    <property type="entry name" value="DUF4283"/>
</dbReference>
<feature type="domain" description="DUF4283" evidence="2">
    <location>
        <begin position="183"/>
        <end position="265"/>
    </location>
</feature>
<keyword evidence="4" id="KW-1185">Reference proteome</keyword>
<dbReference type="PANTHER" id="PTHR34427">
    <property type="entry name" value="DUF4283 DOMAIN PROTEIN"/>
    <property type="match status" value="1"/>
</dbReference>
<evidence type="ECO:0000313" key="4">
    <source>
        <dbReference type="Proteomes" id="UP000826656"/>
    </source>
</evidence>
<evidence type="ECO:0000256" key="1">
    <source>
        <dbReference type="SAM" id="MobiDB-lite"/>
    </source>
</evidence>
<evidence type="ECO:0000259" key="2">
    <source>
        <dbReference type="Pfam" id="PF14111"/>
    </source>
</evidence>
<evidence type="ECO:0000313" key="3">
    <source>
        <dbReference type="EMBL" id="KAH0775805.1"/>
    </source>
</evidence>
<accession>A0ABQ7W5C6</accession>
<feature type="region of interest" description="Disordered" evidence="1">
    <location>
        <begin position="414"/>
        <end position="435"/>
    </location>
</feature>
<dbReference type="Proteomes" id="UP000826656">
    <property type="component" value="Unassembled WGS sequence"/>
</dbReference>
<sequence length="666" mass="76901">MENRIYFRLGSKSYDLTETKSTNGTWFDWVESSKLLMRRMTLSKAALLWLVKRLREASDIRGKAFKSWRGRDLVTYLYFSLKFNKYGRFISMIAVNGASRSVIILPENNFNEGWLGLATKIEGFINDSNTQLALNAKETITSRYTEGERSYKEALHRNRWAPKEQEIQKEVNSFQACKSKGGNELLSRCLVGCFPDCREIPTRNDVRRWAQQAWKGVHNLQVFDLNGIQFLFEFQSRKIAEHILGGEWKRQGISLKLEWWSPTTGAYPSQAKFHWFWIRALGPPLQLWSEKVMKKIGDQCGGWLETEEETLFKNHMRWARIKVKGPLEEIPRLVEIADGDIVFSLPIWVEAPARYKMVNEYRLDHQDESDKSRKKVDSLFASLKEKETEHERGKRRTGKYPMDIEELEVEGTWDGSRDVSRGNGSTWVGPMETPSSSRLNIIMDKDLGRSGFVEGQSTGPPLKPKSPKPTIIKTAEPFIGNIHTHLKNTGQNQDLLVIADELESIRIITEKQKEGRIMQCVERQIVRGEKNIVGSSSMEIEPWEGEETQESNPKQMMYYNEIEPLQVDESISEEEAKEKATLWIHSNVIKLGKKFGAAFQGCEDIAYELMLRIDQRRGMDQNKEGNEKQVNSKAVIPKEIRNLAFDMKFKEGEPRTRGRISHEGWS</sequence>
<organism evidence="3 4">
    <name type="scientific">Solanum tuberosum</name>
    <name type="common">Potato</name>
    <dbReference type="NCBI Taxonomy" id="4113"/>
    <lineage>
        <taxon>Eukaryota</taxon>
        <taxon>Viridiplantae</taxon>
        <taxon>Streptophyta</taxon>
        <taxon>Embryophyta</taxon>
        <taxon>Tracheophyta</taxon>
        <taxon>Spermatophyta</taxon>
        <taxon>Magnoliopsida</taxon>
        <taxon>eudicotyledons</taxon>
        <taxon>Gunneridae</taxon>
        <taxon>Pentapetalae</taxon>
        <taxon>asterids</taxon>
        <taxon>lamiids</taxon>
        <taxon>Solanales</taxon>
        <taxon>Solanaceae</taxon>
        <taxon>Solanoideae</taxon>
        <taxon>Solaneae</taxon>
        <taxon>Solanum</taxon>
    </lineage>
</organism>
<gene>
    <name evidence="3" type="ORF">KY290_007216</name>
</gene>
<proteinExistence type="predicted"/>
<comment type="caution">
    <text evidence="3">The sequence shown here is derived from an EMBL/GenBank/DDBJ whole genome shotgun (WGS) entry which is preliminary data.</text>
</comment>
<dbReference type="EMBL" id="JAIVGD010000003">
    <property type="protein sequence ID" value="KAH0775805.1"/>
    <property type="molecule type" value="Genomic_DNA"/>
</dbReference>
<protein>
    <recommendedName>
        <fullName evidence="2">DUF4283 domain-containing protein</fullName>
    </recommendedName>
</protein>
<dbReference type="Pfam" id="PF14111">
    <property type="entry name" value="DUF4283"/>
    <property type="match status" value="1"/>
</dbReference>